<dbReference type="HOGENOM" id="CLU_508532_0_0_1"/>
<dbReference type="VEuPathDB" id="TriTrypDB:LMJSD75_060009200"/>
<evidence type="ECO:0000256" key="6">
    <source>
        <dbReference type="ARBA" id="ARBA00022741"/>
    </source>
</evidence>
<dbReference type="Pfam" id="PF03951">
    <property type="entry name" value="Gln-synt_N"/>
    <property type="match status" value="1"/>
</dbReference>
<dbReference type="Gene3D" id="3.30.590.10">
    <property type="entry name" value="Glutamine synthetase/guanido kinase, catalytic domain"/>
    <property type="match status" value="1"/>
</dbReference>
<evidence type="ECO:0000256" key="1">
    <source>
        <dbReference type="ARBA" id="ARBA00004496"/>
    </source>
</evidence>
<dbReference type="GO" id="GO:0004356">
    <property type="term" value="F:glutamine synthetase activity"/>
    <property type="evidence" value="ECO:0000318"/>
    <property type="project" value="GO_Central"/>
</dbReference>
<evidence type="ECO:0000313" key="13">
    <source>
        <dbReference type="EMBL" id="CAJ02080.1"/>
    </source>
</evidence>
<dbReference type="Pfam" id="PF00120">
    <property type="entry name" value="Gln-synt_C"/>
    <property type="match status" value="1"/>
</dbReference>
<dbReference type="GeneID" id="5649057"/>
<dbReference type="VEuPathDB" id="TriTrypDB:LMJLV39_060009200"/>
<dbReference type="PROSITE" id="PS51986">
    <property type="entry name" value="GS_BETA_GRASP"/>
    <property type="match status" value="1"/>
</dbReference>
<evidence type="ECO:0000256" key="5">
    <source>
        <dbReference type="ARBA" id="ARBA00022598"/>
    </source>
</evidence>
<dbReference type="FunFam" id="3.30.590.10:FF:000011">
    <property type="entry name" value="Glutamine synthetase"/>
    <property type="match status" value="1"/>
</dbReference>
<evidence type="ECO:0000256" key="4">
    <source>
        <dbReference type="ARBA" id="ARBA00022490"/>
    </source>
</evidence>
<dbReference type="InterPro" id="IPR027303">
    <property type="entry name" value="Gln_synth_gly_rich_site"/>
</dbReference>
<evidence type="ECO:0000256" key="2">
    <source>
        <dbReference type="ARBA" id="ARBA00009897"/>
    </source>
</evidence>
<reference evidence="13 14" key="1">
    <citation type="journal article" date="2005" name="Science">
        <title>The genome of the kinetoplastid parasite, Leishmania major.</title>
        <authorList>
            <person name="Ivens A.C."/>
            <person name="Peacock C.S."/>
            <person name="Worthey E.A."/>
            <person name="Murphy L."/>
            <person name="Aggarwal G."/>
            <person name="Berriman M."/>
            <person name="Sisk E."/>
            <person name="Rajandream M.A."/>
            <person name="Adlem E."/>
            <person name="Aert R."/>
            <person name="Anupama A."/>
            <person name="Apostolou Z."/>
            <person name="Attipoe P."/>
            <person name="Bason N."/>
            <person name="Bauser C."/>
            <person name="Beck A."/>
            <person name="Beverley S.M."/>
            <person name="Bianchettin G."/>
            <person name="Borzym K."/>
            <person name="Bothe G."/>
            <person name="Bruschi C.V."/>
            <person name="Collins M."/>
            <person name="Cadag E."/>
            <person name="Ciarloni L."/>
            <person name="Clayton C."/>
            <person name="Coulson R.M."/>
            <person name="Cronin A."/>
            <person name="Cruz A.K."/>
            <person name="Davies R.M."/>
            <person name="De Gaudenzi J."/>
            <person name="Dobson D.E."/>
            <person name="Duesterhoeft A."/>
            <person name="Fazelina G."/>
            <person name="Fosker N."/>
            <person name="Frasch A.C."/>
            <person name="Fraser A."/>
            <person name="Fuchs M."/>
            <person name="Gabel C."/>
            <person name="Goble A."/>
            <person name="Goffeau A."/>
            <person name="Harris D."/>
            <person name="Hertz-Fowler C."/>
            <person name="Hilbert H."/>
            <person name="Horn D."/>
            <person name="Huang Y."/>
            <person name="Klages S."/>
            <person name="Knights A."/>
            <person name="Kube M."/>
            <person name="Larke N."/>
            <person name="Litvin L."/>
            <person name="Lord A."/>
            <person name="Louie T."/>
            <person name="Marra M."/>
            <person name="Masuy D."/>
            <person name="Matthews K."/>
            <person name="Michaeli S."/>
            <person name="Mottram J.C."/>
            <person name="Muller-Auer S."/>
            <person name="Munden H."/>
            <person name="Nelson S."/>
            <person name="Norbertczak H."/>
            <person name="Oliver K."/>
            <person name="O'neil S."/>
            <person name="Pentony M."/>
            <person name="Pohl T.M."/>
            <person name="Price C."/>
            <person name="Purnelle B."/>
            <person name="Quail M.A."/>
            <person name="Rabbinowitsch E."/>
            <person name="Reinhardt R."/>
            <person name="Rieger M."/>
            <person name="Rinta J."/>
            <person name="Robben J."/>
            <person name="Robertson L."/>
            <person name="Ruiz J.C."/>
            <person name="Rutter S."/>
            <person name="Saunders D."/>
            <person name="Schafer M."/>
            <person name="Schein J."/>
            <person name="Schwartz D.C."/>
            <person name="Seeger K."/>
            <person name="Seyler A."/>
            <person name="Sharp S."/>
            <person name="Shin H."/>
            <person name="Sivam D."/>
            <person name="Squares R."/>
            <person name="Squares S."/>
            <person name="Tosato V."/>
            <person name="Vogt C."/>
            <person name="Volckaert G."/>
            <person name="Wambutt R."/>
            <person name="Warren T."/>
            <person name="Wedler H."/>
            <person name="Woodward J."/>
            <person name="Zhou S."/>
            <person name="Zimmermann W."/>
            <person name="Smith D.F."/>
            <person name="Blackwell J.M."/>
            <person name="Stuart K.D."/>
            <person name="Barrell B."/>
            <person name="Myler P.J."/>
        </authorList>
    </citation>
    <scope>NUCLEOTIDE SEQUENCE [LARGE SCALE GENOMIC DNA]</scope>
    <source>
        <strain evidence="14">MHOM/IL/81/Friedlin</strain>
    </source>
</reference>
<dbReference type="OMA" id="MQKDVNW"/>
<dbReference type="GO" id="GO:0005524">
    <property type="term" value="F:ATP binding"/>
    <property type="evidence" value="ECO:0007669"/>
    <property type="project" value="UniProtKB-KW"/>
</dbReference>
<evidence type="ECO:0000256" key="9">
    <source>
        <dbReference type="PROSITE-ProRule" id="PRU01330"/>
    </source>
</evidence>
<dbReference type="Gene3D" id="3.10.20.70">
    <property type="entry name" value="Glutamine synthetase, N-terminal domain"/>
    <property type="match status" value="1"/>
</dbReference>
<dbReference type="GO" id="GO:0005737">
    <property type="term" value="C:cytoplasm"/>
    <property type="evidence" value="ECO:0000318"/>
    <property type="project" value="GO_Central"/>
</dbReference>
<keyword evidence="7" id="KW-0067">ATP-binding</keyword>
<dbReference type="PROSITE" id="PS00181">
    <property type="entry name" value="GLNA_ATP"/>
    <property type="match status" value="1"/>
</dbReference>
<dbReference type="RefSeq" id="XP_001680806.1">
    <property type="nucleotide sequence ID" value="XM_001680754.1"/>
</dbReference>
<dbReference type="SUPFAM" id="SSF55931">
    <property type="entry name" value="Glutamine synthetase/guanido kinase"/>
    <property type="match status" value="1"/>
</dbReference>
<dbReference type="EC" id="6.3.1.2" evidence="3"/>
<dbReference type="InterPro" id="IPR036651">
    <property type="entry name" value="Gln_synt_N_sf"/>
</dbReference>
<dbReference type="KEGG" id="lma:LMJF_06_0370"/>
<dbReference type="SMART" id="SM01230">
    <property type="entry name" value="Gln-synt_C"/>
    <property type="match status" value="1"/>
</dbReference>
<dbReference type="PANTHER" id="PTHR20852:SF57">
    <property type="entry name" value="GLUTAMINE SYNTHETASE 2 CYTOPLASMIC"/>
    <property type="match status" value="1"/>
</dbReference>
<dbReference type="Proteomes" id="UP000000542">
    <property type="component" value="Chromosome 6"/>
</dbReference>
<sequence>MPRTLMKAAVDAVEAMDCSGIAFRLTGKSISVNIFRSCRKADPTELFPLCQIIKSMGDRHTQRSERGFERWHWVCVRMLRGGAATDESRCSFLCCTWLLDVLPHLCHSSFNHVPFFNRYKYRQVVYYPLLRLGDCLKAHCSSPTTDNTATAATNSITMSSSNKQTVRVTYIWLSGKDSHHDIRSKDRTMYLSQENVAKHPKDLLANGVFPVWNFDGSSTGQAKGVDTEILLKPVNAFPCCLPRTSSKIPWILVLAECYLPSGEPTRDNSRATARETFEQCPEEHPWFGLEQEYFIMGRDGRPYGWPAHGFPAPQGAYYCSTGSKSAWGRKFCDQHYEVCLQMGLNISGTNAEVTPGQWEFQIGPCEGLEMGDQLTVARWVLLRLLEEESLDADYHAKPIQGDWNGSGLHTNFSTESTRAENGLEVIHQYIDRLSKTVSKDIVFYGSENNERLTGKHETSKVSEFSAGVGTRCTSIRIPNAVASEGKGYMEDRRPAGDADPYLVTSRLFASCIGLETPSLDLASPTHEKDWMRNAFK</sequence>
<proteinExistence type="inferred from homology"/>
<feature type="domain" description="GS catalytic" evidence="12">
    <location>
        <begin position="269"/>
        <end position="536"/>
    </location>
</feature>
<gene>
    <name evidence="13" type="ORF">LMJF_06_0370</name>
</gene>
<dbReference type="InterPro" id="IPR008146">
    <property type="entry name" value="Gln_synth_cat_dom"/>
</dbReference>
<dbReference type="InterPro" id="IPR050292">
    <property type="entry name" value="Glutamine_Synthetase"/>
</dbReference>
<evidence type="ECO:0000259" key="12">
    <source>
        <dbReference type="PROSITE" id="PS51987"/>
    </source>
</evidence>
<keyword evidence="5 13" id="KW-0436">Ligase</keyword>
<keyword evidence="14" id="KW-1185">Reference proteome</keyword>
<keyword evidence="6" id="KW-0547">Nucleotide-binding</keyword>
<evidence type="ECO:0000256" key="7">
    <source>
        <dbReference type="ARBA" id="ARBA00022840"/>
    </source>
</evidence>
<evidence type="ECO:0000256" key="10">
    <source>
        <dbReference type="RuleBase" id="RU000384"/>
    </source>
</evidence>
<dbReference type="VEuPathDB" id="TriTrypDB:LMJFC_060009500"/>
<evidence type="ECO:0000256" key="3">
    <source>
        <dbReference type="ARBA" id="ARBA00012937"/>
    </source>
</evidence>
<dbReference type="eggNOG" id="KOG0683">
    <property type="taxonomic scope" value="Eukaryota"/>
</dbReference>
<dbReference type="InParanoid" id="Q4QJ42"/>
<reference evidence="13 14" key="2">
    <citation type="journal article" date="2011" name="Genome Res.">
        <title>Chromosome and gene copy number variation allow major structural change between species and strains of Leishmania.</title>
        <authorList>
            <person name="Rogers M.B."/>
            <person name="Hilley J.D."/>
            <person name="Dickens N.J."/>
            <person name="Wilkes J."/>
            <person name="Bates P.A."/>
            <person name="Depledge D.P."/>
            <person name="Harris D."/>
            <person name="Her Y."/>
            <person name="Herzyk P."/>
            <person name="Imamura H."/>
            <person name="Otto T.D."/>
            <person name="Sanders M."/>
            <person name="Seeger K."/>
            <person name="Dujardin J.C."/>
            <person name="Berriman M."/>
            <person name="Smith D.F."/>
            <person name="Hertz-Fowler C."/>
            <person name="Mottram J.C."/>
        </authorList>
    </citation>
    <scope>NUCLEOTIDE SEQUENCE [LARGE SCALE GENOMIC DNA]</scope>
    <source>
        <strain evidence="14">MHOM/IL/81/Friedlin</strain>
    </source>
</reference>
<feature type="domain" description="GS beta-grasp" evidence="11">
    <location>
        <begin position="166"/>
        <end position="262"/>
    </location>
</feature>
<dbReference type="VEuPathDB" id="TriTrypDB:LmjF.06.0370"/>
<dbReference type="InterPro" id="IPR014746">
    <property type="entry name" value="Gln_synth/guanido_kin_cat_dom"/>
</dbReference>
<evidence type="ECO:0000259" key="11">
    <source>
        <dbReference type="PROSITE" id="PS51986"/>
    </source>
</evidence>
<dbReference type="SUPFAM" id="SSF54368">
    <property type="entry name" value="Glutamine synthetase, N-terminal domain"/>
    <property type="match status" value="1"/>
</dbReference>
<keyword evidence="4" id="KW-0963">Cytoplasm</keyword>
<organism evidence="13 14">
    <name type="scientific">Leishmania major</name>
    <dbReference type="NCBI Taxonomy" id="5664"/>
    <lineage>
        <taxon>Eukaryota</taxon>
        <taxon>Discoba</taxon>
        <taxon>Euglenozoa</taxon>
        <taxon>Kinetoplastea</taxon>
        <taxon>Metakinetoplastina</taxon>
        <taxon>Trypanosomatida</taxon>
        <taxon>Trypanosomatidae</taxon>
        <taxon>Leishmaniinae</taxon>
        <taxon>Leishmania</taxon>
    </lineage>
</organism>
<protein>
    <recommendedName>
        <fullName evidence="3">glutamine synthetase</fullName>
        <ecNumber evidence="3">6.3.1.2</ecNumber>
    </recommendedName>
</protein>
<dbReference type="GO" id="GO:0006542">
    <property type="term" value="P:glutamine biosynthetic process"/>
    <property type="evidence" value="ECO:0000318"/>
    <property type="project" value="GO_Central"/>
</dbReference>
<dbReference type="PANTHER" id="PTHR20852">
    <property type="entry name" value="GLUTAMINE SYNTHETASE"/>
    <property type="match status" value="1"/>
</dbReference>
<dbReference type="InterPro" id="IPR008147">
    <property type="entry name" value="Gln_synt_N"/>
</dbReference>
<comment type="subcellular location">
    <subcellularLocation>
        <location evidence="1">Cytoplasm</location>
    </subcellularLocation>
</comment>
<comment type="similarity">
    <text evidence="2 9 10">Belongs to the glutamine synthetase family.</text>
</comment>
<dbReference type="STRING" id="5664.Q4QJ42"/>
<comment type="catalytic activity">
    <reaction evidence="8">
        <text>L-glutamate + NH4(+) + ATP = L-glutamine + ADP + phosphate + H(+)</text>
        <dbReference type="Rhea" id="RHEA:16169"/>
        <dbReference type="ChEBI" id="CHEBI:15378"/>
        <dbReference type="ChEBI" id="CHEBI:28938"/>
        <dbReference type="ChEBI" id="CHEBI:29985"/>
        <dbReference type="ChEBI" id="CHEBI:30616"/>
        <dbReference type="ChEBI" id="CHEBI:43474"/>
        <dbReference type="ChEBI" id="CHEBI:58359"/>
        <dbReference type="ChEBI" id="CHEBI:456216"/>
        <dbReference type="EC" id="6.3.1.2"/>
    </reaction>
</comment>
<dbReference type="SMR" id="Q4QJ42"/>
<dbReference type="FunCoup" id="Q4QJ42">
    <property type="interactions" value="303"/>
</dbReference>
<name>Q4QJ42_LEIMA</name>
<dbReference type="EMBL" id="FR796402">
    <property type="protein sequence ID" value="CAJ02080.1"/>
    <property type="molecule type" value="Genomic_DNA"/>
</dbReference>
<accession>Q4QJ42</accession>
<dbReference type="PROSITE" id="PS51987">
    <property type="entry name" value="GS_CATALYTIC"/>
    <property type="match status" value="1"/>
</dbReference>
<evidence type="ECO:0000313" key="14">
    <source>
        <dbReference type="Proteomes" id="UP000000542"/>
    </source>
</evidence>
<dbReference type="AlphaFoldDB" id="Q4QJ42"/>
<evidence type="ECO:0000256" key="8">
    <source>
        <dbReference type="ARBA" id="ARBA00049436"/>
    </source>
</evidence>